<dbReference type="Proteomes" id="UP000192591">
    <property type="component" value="Unassembled WGS sequence"/>
</dbReference>
<dbReference type="PROSITE" id="PS51257">
    <property type="entry name" value="PROKAR_LIPOPROTEIN"/>
    <property type="match status" value="1"/>
</dbReference>
<dbReference type="EMBL" id="MWIH01000002">
    <property type="protein sequence ID" value="OQO94585.1"/>
    <property type="molecule type" value="Genomic_DNA"/>
</dbReference>
<comment type="subcellular location">
    <subcellularLocation>
        <location evidence="1">Periplasm</location>
    </subcellularLocation>
</comment>
<proteinExistence type="inferred from homology"/>
<dbReference type="OrthoDB" id="7808807at2"/>
<keyword evidence="3 4" id="KW-0732">Signal</keyword>
<evidence type="ECO:0000256" key="3">
    <source>
        <dbReference type="ARBA" id="ARBA00022729"/>
    </source>
</evidence>
<dbReference type="PANTHER" id="PTHR30024:SF47">
    <property type="entry name" value="TAURINE-BINDING PERIPLASMIC PROTEIN"/>
    <property type="match status" value="1"/>
</dbReference>
<dbReference type="Pfam" id="PF13379">
    <property type="entry name" value="NMT1_2"/>
    <property type="match status" value="1"/>
</dbReference>
<sequence length="337" mass="34910">MRKLTAMAAALLLGVGATACGTSGGDTAGEGDGTVNVGYVQLPIFAPLFVAQDKGYFEDEGLTVNLENVKSGQDAIPLASSGKLDAVLAGFSAGMFSAINTGLDVKVVGSMGVADGDTENPASALVVSKELMDSGKVSSVADLKGLKIGALGGESATSAFYIGMALKEAGLSMSDVEFVQLSNPDMPAALGNGGIDAAFVSAPFWDMAVEDGVAEKLWTTPEGTSGTGVLYGGQFAESPDAQKFYNALARAAKDLQGEQRYSEENLQIIAEATDQSVEEVKSVPLYAWLPDLAPLPEQLAAMEQTWMETGSLDYDEPLPQEQYLDGSFAENSGGEGQ</sequence>
<organism evidence="5 6">
    <name type="scientific">Saccharomonospora piscinae</name>
    <dbReference type="NCBI Taxonomy" id="687388"/>
    <lineage>
        <taxon>Bacteria</taxon>
        <taxon>Bacillati</taxon>
        <taxon>Actinomycetota</taxon>
        <taxon>Actinomycetes</taxon>
        <taxon>Pseudonocardiales</taxon>
        <taxon>Pseudonocardiaceae</taxon>
        <taxon>Saccharomonospora</taxon>
    </lineage>
</organism>
<evidence type="ECO:0000256" key="1">
    <source>
        <dbReference type="ARBA" id="ARBA00004418"/>
    </source>
</evidence>
<comment type="similarity">
    <text evidence="2">Belongs to the bacterial solute-binding protein SsuA/TauA family.</text>
</comment>
<dbReference type="AlphaFoldDB" id="A0A1V9ABR7"/>
<evidence type="ECO:0000313" key="5">
    <source>
        <dbReference type="EMBL" id="OQO94585.1"/>
    </source>
</evidence>
<dbReference type="GO" id="GO:0042597">
    <property type="term" value="C:periplasmic space"/>
    <property type="evidence" value="ECO:0007669"/>
    <property type="project" value="UniProtKB-SubCell"/>
</dbReference>
<keyword evidence="6" id="KW-1185">Reference proteome</keyword>
<dbReference type="STRING" id="1962155.B1813_00230"/>
<gene>
    <name evidence="5" type="ORF">B1813_00230</name>
</gene>
<dbReference type="Gene3D" id="3.40.190.10">
    <property type="entry name" value="Periplasmic binding protein-like II"/>
    <property type="match status" value="2"/>
</dbReference>
<feature type="chain" id="PRO_5038376258" evidence="4">
    <location>
        <begin position="20"/>
        <end position="337"/>
    </location>
</feature>
<feature type="signal peptide" evidence="4">
    <location>
        <begin position="1"/>
        <end position="19"/>
    </location>
</feature>
<evidence type="ECO:0000256" key="2">
    <source>
        <dbReference type="ARBA" id="ARBA00010742"/>
    </source>
</evidence>
<protein>
    <submittedName>
        <fullName evidence="5">Nitrate ABC transporter substrate-binding protein</fullName>
    </submittedName>
</protein>
<comment type="caution">
    <text evidence="5">The sequence shown here is derived from an EMBL/GenBank/DDBJ whole genome shotgun (WGS) entry which is preliminary data.</text>
</comment>
<dbReference type="PANTHER" id="PTHR30024">
    <property type="entry name" value="ALIPHATIC SULFONATES-BINDING PROTEIN-RELATED"/>
    <property type="match status" value="1"/>
</dbReference>
<evidence type="ECO:0000256" key="4">
    <source>
        <dbReference type="SAM" id="SignalP"/>
    </source>
</evidence>
<accession>A0A1V9ABR7</accession>
<dbReference type="SUPFAM" id="SSF53850">
    <property type="entry name" value="Periplasmic binding protein-like II"/>
    <property type="match status" value="1"/>
</dbReference>
<name>A0A1V9ABR7_SACPI</name>
<evidence type="ECO:0000313" key="6">
    <source>
        <dbReference type="Proteomes" id="UP000192591"/>
    </source>
</evidence>
<reference evidence="5 6" key="1">
    <citation type="submission" date="2017-02" db="EMBL/GenBank/DDBJ databases">
        <title>Draft genome of Saccharomonospora sp. 154.</title>
        <authorList>
            <person name="Alonso-Carmona G.S."/>
            <person name="De La Haba R."/>
            <person name="Vera-Gargallo B."/>
            <person name="Sandoval-Trujillo A.H."/>
            <person name="Ramirez-Duran N."/>
            <person name="Ventosa A."/>
        </authorList>
    </citation>
    <scope>NUCLEOTIDE SEQUENCE [LARGE SCALE GENOMIC DNA]</scope>
    <source>
        <strain evidence="5 6">LRS4.154</strain>
    </source>
</reference>
<dbReference type="GO" id="GO:0042918">
    <property type="term" value="P:alkanesulfonate transmembrane transport"/>
    <property type="evidence" value="ECO:0007669"/>
    <property type="project" value="TreeGrafter"/>
</dbReference>